<keyword evidence="2" id="KW-1185">Reference proteome</keyword>
<accession>A0A7C9MHA0</accession>
<dbReference type="Proteomes" id="UP000482487">
    <property type="component" value="Unassembled WGS sequence"/>
</dbReference>
<comment type="caution">
    <text evidence="1">The sequence shown here is derived from an EMBL/GenBank/DDBJ whole genome shotgun (WGS) entry which is preliminary data.</text>
</comment>
<name>A0A7C9MHA0_9BACT</name>
<proteinExistence type="predicted"/>
<dbReference type="InterPro" id="IPR049197">
    <property type="entry name" value="DUF6864"/>
</dbReference>
<sequence>MANILSPDTGIVSGAATVLHSGCVHTYNNSSVALRIGNLRIEFVFTENGNEPDLSIVVKSEDNLLVELKNFSSPTGVGTDSPIKLGVMQGQRLSMAFTVHSLSKDSIKMLSYTFFLGGD</sequence>
<dbReference type="AlphaFoldDB" id="A0A7C9MHA0"/>
<evidence type="ECO:0000313" key="2">
    <source>
        <dbReference type="Proteomes" id="UP000482487"/>
    </source>
</evidence>
<gene>
    <name evidence="1" type="ORF">GTA51_17400</name>
</gene>
<dbReference type="RefSeq" id="WP_160963335.1">
    <property type="nucleotide sequence ID" value="NZ_WVUD01000046.1"/>
</dbReference>
<evidence type="ECO:0000313" key="1">
    <source>
        <dbReference type="EMBL" id="MYL84890.1"/>
    </source>
</evidence>
<organism evidence="1 2">
    <name type="scientific">Solidesulfovibrio aerotolerans</name>
    <dbReference type="NCBI Taxonomy" id="295255"/>
    <lineage>
        <taxon>Bacteria</taxon>
        <taxon>Pseudomonadati</taxon>
        <taxon>Thermodesulfobacteriota</taxon>
        <taxon>Desulfovibrionia</taxon>
        <taxon>Desulfovibrionales</taxon>
        <taxon>Desulfovibrionaceae</taxon>
        <taxon>Solidesulfovibrio</taxon>
    </lineage>
</organism>
<protein>
    <submittedName>
        <fullName evidence="1">Uncharacterized protein</fullName>
    </submittedName>
</protein>
<dbReference type="EMBL" id="WVUD01000046">
    <property type="protein sequence ID" value="MYL84890.1"/>
    <property type="molecule type" value="Genomic_DNA"/>
</dbReference>
<reference evidence="1 2" key="1">
    <citation type="submission" date="2020-01" db="EMBL/GenBank/DDBJ databases">
        <title>Genome sequence of Desulfovibrio aerotolerans DSM 16695(T).</title>
        <authorList>
            <person name="Karnachuk O."/>
            <person name="Avakyan M."/>
            <person name="Mardanov A."/>
            <person name="Kadnikov V."/>
            <person name="Ravin N."/>
        </authorList>
    </citation>
    <scope>NUCLEOTIDE SEQUENCE [LARGE SCALE GENOMIC DNA]</scope>
    <source>
        <strain evidence="1 2">DSM 16695</strain>
    </source>
</reference>
<dbReference type="OrthoDB" id="9153478at2"/>
<dbReference type="Pfam" id="PF21732">
    <property type="entry name" value="DUF6864"/>
    <property type="match status" value="1"/>
</dbReference>